<evidence type="ECO:0000313" key="2">
    <source>
        <dbReference type="Proteomes" id="UP001056120"/>
    </source>
</evidence>
<evidence type="ECO:0000313" key="1">
    <source>
        <dbReference type="EMBL" id="KAI3809082.1"/>
    </source>
</evidence>
<dbReference type="Proteomes" id="UP001056120">
    <property type="component" value="Linkage Group LG08"/>
</dbReference>
<reference evidence="2" key="1">
    <citation type="journal article" date="2022" name="Mol. Ecol. Resour.">
        <title>The genomes of chicory, endive, great burdock and yacon provide insights into Asteraceae palaeo-polyploidization history and plant inulin production.</title>
        <authorList>
            <person name="Fan W."/>
            <person name="Wang S."/>
            <person name="Wang H."/>
            <person name="Wang A."/>
            <person name="Jiang F."/>
            <person name="Liu H."/>
            <person name="Zhao H."/>
            <person name="Xu D."/>
            <person name="Zhang Y."/>
        </authorList>
    </citation>
    <scope>NUCLEOTIDE SEQUENCE [LARGE SCALE GENOMIC DNA]</scope>
    <source>
        <strain evidence="2">cv. Yunnan</strain>
    </source>
</reference>
<dbReference type="EMBL" id="CM042025">
    <property type="protein sequence ID" value="KAI3809082.1"/>
    <property type="molecule type" value="Genomic_DNA"/>
</dbReference>
<gene>
    <name evidence="1" type="ORF">L1987_25050</name>
</gene>
<comment type="caution">
    <text evidence="1">The sequence shown here is derived from an EMBL/GenBank/DDBJ whole genome shotgun (WGS) entry which is preliminary data.</text>
</comment>
<proteinExistence type="predicted"/>
<reference evidence="1 2" key="2">
    <citation type="journal article" date="2022" name="Mol. Ecol. Resour.">
        <title>The genomes of chicory, endive, great burdock and yacon provide insights into Asteraceae paleo-polyploidization history and plant inulin production.</title>
        <authorList>
            <person name="Fan W."/>
            <person name="Wang S."/>
            <person name="Wang H."/>
            <person name="Wang A."/>
            <person name="Jiang F."/>
            <person name="Liu H."/>
            <person name="Zhao H."/>
            <person name="Xu D."/>
            <person name="Zhang Y."/>
        </authorList>
    </citation>
    <scope>NUCLEOTIDE SEQUENCE [LARGE SCALE GENOMIC DNA]</scope>
    <source>
        <strain evidence="2">cv. Yunnan</strain>
        <tissue evidence="1">Leaves</tissue>
    </source>
</reference>
<name>A0ACB9IPT3_9ASTR</name>
<organism evidence="1 2">
    <name type="scientific">Smallanthus sonchifolius</name>
    <dbReference type="NCBI Taxonomy" id="185202"/>
    <lineage>
        <taxon>Eukaryota</taxon>
        <taxon>Viridiplantae</taxon>
        <taxon>Streptophyta</taxon>
        <taxon>Embryophyta</taxon>
        <taxon>Tracheophyta</taxon>
        <taxon>Spermatophyta</taxon>
        <taxon>Magnoliopsida</taxon>
        <taxon>eudicotyledons</taxon>
        <taxon>Gunneridae</taxon>
        <taxon>Pentapetalae</taxon>
        <taxon>asterids</taxon>
        <taxon>campanulids</taxon>
        <taxon>Asterales</taxon>
        <taxon>Asteraceae</taxon>
        <taxon>Asteroideae</taxon>
        <taxon>Heliantheae alliance</taxon>
        <taxon>Millerieae</taxon>
        <taxon>Smallanthus</taxon>
    </lineage>
</organism>
<keyword evidence="2" id="KW-1185">Reference proteome</keyword>
<protein>
    <submittedName>
        <fullName evidence="1">Uncharacterized protein</fullName>
    </submittedName>
</protein>
<sequence length="155" mass="16493">MSLTKNTDVEFAYGSSHINPSKAIDPCLVYDAVEQDFVSFLCGQGYNATTLKIVTGDASACSAINNAIVWNLNYPSFALSAQQPGSISLTFNMTVTNVGAAYSLYQASMVAPSGLVVKVNPSSLMFKAVGEKQSFMVIVDASIGSQCYQVKYKGT</sequence>
<accession>A0ACB9IPT3</accession>